<dbReference type="InterPro" id="IPR041854">
    <property type="entry name" value="BFD-like_2Fe2S-bd_dom_sf"/>
</dbReference>
<dbReference type="Proteomes" id="UP001597041">
    <property type="component" value="Unassembled WGS sequence"/>
</dbReference>
<comment type="caution">
    <text evidence="2">The sequence shown here is derived from an EMBL/GenBank/DDBJ whole genome shotgun (WGS) entry which is preliminary data.</text>
</comment>
<gene>
    <name evidence="2" type="ORF">ACFQ19_16050</name>
</gene>
<dbReference type="InterPro" id="IPR007419">
    <property type="entry name" value="BFD-like_2Fe2S-bd_dom"/>
</dbReference>
<protein>
    <submittedName>
        <fullName evidence="2">(2Fe-2S)-binding protein</fullName>
    </submittedName>
</protein>
<proteinExistence type="predicted"/>
<dbReference type="Gene3D" id="1.10.10.1100">
    <property type="entry name" value="BFD-like [2Fe-2S]-binding domain"/>
    <property type="match status" value="1"/>
</dbReference>
<dbReference type="RefSeq" id="WP_379593642.1">
    <property type="nucleotide sequence ID" value="NZ_JBHTKK010000023.1"/>
</dbReference>
<organism evidence="2 3">
    <name type="scientific">Oceanobacillus locisalsi</name>
    <dbReference type="NCBI Taxonomy" id="546107"/>
    <lineage>
        <taxon>Bacteria</taxon>
        <taxon>Bacillati</taxon>
        <taxon>Bacillota</taxon>
        <taxon>Bacilli</taxon>
        <taxon>Bacillales</taxon>
        <taxon>Bacillaceae</taxon>
        <taxon>Oceanobacillus</taxon>
    </lineage>
</organism>
<evidence type="ECO:0000313" key="2">
    <source>
        <dbReference type="EMBL" id="MFD1067520.1"/>
    </source>
</evidence>
<accession>A0ABW3NLQ1</accession>
<dbReference type="CDD" id="cd19946">
    <property type="entry name" value="GlpA-like_Fer2_BFD-like"/>
    <property type="match status" value="1"/>
</dbReference>
<reference evidence="3" key="1">
    <citation type="journal article" date="2019" name="Int. J. Syst. Evol. Microbiol.">
        <title>The Global Catalogue of Microorganisms (GCM) 10K type strain sequencing project: providing services to taxonomists for standard genome sequencing and annotation.</title>
        <authorList>
            <consortium name="The Broad Institute Genomics Platform"/>
            <consortium name="The Broad Institute Genome Sequencing Center for Infectious Disease"/>
            <person name="Wu L."/>
            <person name="Ma J."/>
        </authorList>
    </citation>
    <scope>NUCLEOTIDE SEQUENCE [LARGE SCALE GENOMIC DNA]</scope>
    <source>
        <strain evidence="3">CCUG 56608</strain>
    </source>
</reference>
<evidence type="ECO:0000259" key="1">
    <source>
        <dbReference type="Pfam" id="PF04324"/>
    </source>
</evidence>
<dbReference type="EMBL" id="JBHTKK010000023">
    <property type="protein sequence ID" value="MFD1067520.1"/>
    <property type="molecule type" value="Genomic_DNA"/>
</dbReference>
<evidence type="ECO:0000313" key="3">
    <source>
        <dbReference type="Proteomes" id="UP001597041"/>
    </source>
</evidence>
<feature type="domain" description="BFD-like [2Fe-2S]-binding" evidence="1">
    <location>
        <begin position="5"/>
        <end position="56"/>
    </location>
</feature>
<dbReference type="Pfam" id="PF04324">
    <property type="entry name" value="Fer2_BFD"/>
    <property type="match status" value="1"/>
</dbReference>
<sequence>MKDCIVCRCEGVYLSEIKESIYQGAHSVPGVKMRNRVGMGPCQGRVCQPILNEIFASELGEDFKPHLQRAQTPVRPTLMKDM</sequence>
<name>A0ABW3NLQ1_9BACI</name>
<keyword evidence="3" id="KW-1185">Reference proteome</keyword>